<evidence type="ECO:0000313" key="4">
    <source>
        <dbReference type="EMBL" id="SMC73777.1"/>
    </source>
</evidence>
<name>A0A1Y5X669_KIBAR</name>
<keyword evidence="5" id="KW-1185">Reference proteome</keyword>
<dbReference type="InterPro" id="IPR029058">
    <property type="entry name" value="AB_hydrolase_fold"/>
</dbReference>
<reference evidence="4 5" key="1">
    <citation type="submission" date="2017-04" db="EMBL/GenBank/DDBJ databases">
        <authorList>
            <person name="Afonso C.L."/>
            <person name="Miller P.J."/>
            <person name="Scott M.A."/>
            <person name="Spackman E."/>
            <person name="Goraichik I."/>
            <person name="Dimitrov K.M."/>
            <person name="Suarez D.L."/>
            <person name="Swayne D.E."/>
        </authorList>
    </citation>
    <scope>NUCLEOTIDE SEQUENCE [LARGE SCALE GENOMIC DNA]</scope>
    <source>
        <strain evidence="4 5">DSM 43828</strain>
    </source>
</reference>
<evidence type="ECO:0000256" key="2">
    <source>
        <dbReference type="ARBA" id="ARBA00022801"/>
    </source>
</evidence>
<accession>A0A1Y5X669</accession>
<dbReference type="InterPro" id="IPR001031">
    <property type="entry name" value="Thioesterase"/>
</dbReference>
<keyword evidence="2" id="KW-0378">Hydrolase</keyword>
<dbReference type="SMART" id="SM00824">
    <property type="entry name" value="PKS_TE"/>
    <property type="match status" value="1"/>
</dbReference>
<protein>
    <submittedName>
        <fullName evidence="4">Surfactin synthase thioesterase subunit</fullName>
    </submittedName>
</protein>
<proteinExistence type="inferred from homology"/>
<evidence type="ECO:0000313" key="5">
    <source>
        <dbReference type="Proteomes" id="UP000192674"/>
    </source>
</evidence>
<dbReference type="Proteomes" id="UP000192674">
    <property type="component" value="Unassembled WGS sequence"/>
</dbReference>
<dbReference type="AlphaFoldDB" id="A0A1Y5X669"/>
<dbReference type="Gene3D" id="3.40.50.1820">
    <property type="entry name" value="alpha/beta hydrolase"/>
    <property type="match status" value="1"/>
</dbReference>
<dbReference type="EMBL" id="FWXV01000001">
    <property type="protein sequence ID" value="SMC73777.1"/>
    <property type="molecule type" value="Genomic_DNA"/>
</dbReference>
<feature type="domain" description="Thioesterase TesA-like" evidence="3">
    <location>
        <begin position="8"/>
        <end position="224"/>
    </location>
</feature>
<dbReference type="InterPro" id="IPR020802">
    <property type="entry name" value="TesA-like"/>
</dbReference>
<sequence>MSATLRVLCFPHAGGNASFYREWTFGPSVEVVPIQYPGRGQRINEPLLTSMSKLADTIAAEVAPLANMPIALFGHSLGAAVAYEVARRLPRPPTRLIVSGRGAPTVPSTTTSHMGTDDELVDELTRLGGTASGLLANDEVRSVLLPAVRADYQVSETYRWSPSPPLSCPITTLTGDRDPEVTPDEMAGWAEMTTGPLTRHVLPGDHFYLVPRRAEVLRLLRSGLAVAHRWPSTP</sequence>
<evidence type="ECO:0000256" key="1">
    <source>
        <dbReference type="ARBA" id="ARBA00007169"/>
    </source>
</evidence>
<dbReference type="SUPFAM" id="SSF53474">
    <property type="entry name" value="alpha/beta-Hydrolases"/>
    <property type="match status" value="1"/>
</dbReference>
<comment type="similarity">
    <text evidence="1">Belongs to the thioesterase family.</text>
</comment>
<dbReference type="PANTHER" id="PTHR11487:SF0">
    <property type="entry name" value="S-ACYL FATTY ACID SYNTHASE THIOESTERASE, MEDIUM CHAIN"/>
    <property type="match status" value="1"/>
</dbReference>
<organism evidence="4 5">
    <name type="scientific">Kibdelosporangium aridum</name>
    <dbReference type="NCBI Taxonomy" id="2030"/>
    <lineage>
        <taxon>Bacteria</taxon>
        <taxon>Bacillati</taxon>
        <taxon>Actinomycetota</taxon>
        <taxon>Actinomycetes</taxon>
        <taxon>Pseudonocardiales</taxon>
        <taxon>Pseudonocardiaceae</taxon>
        <taxon>Kibdelosporangium</taxon>
    </lineage>
</organism>
<dbReference type="Pfam" id="PF00975">
    <property type="entry name" value="Thioesterase"/>
    <property type="match status" value="1"/>
</dbReference>
<dbReference type="PANTHER" id="PTHR11487">
    <property type="entry name" value="THIOESTERASE"/>
    <property type="match status" value="1"/>
</dbReference>
<evidence type="ECO:0000259" key="3">
    <source>
        <dbReference type="SMART" id="SM00824"/>
    </source>
</evidence>
<gene>
    <name evidence="4" type="ORF">SAMN05661093_01803</name>
</gene>
<dbReference type="RefSeq" id="WP_200825463.1">
    <property type="nucleotide sequence ID" value="NZ_FWXV01000001.1"/>
</dbReference>
<dbReference type="InterPro" id="IPR012223">
    <property type="entry name" value="TEII"/>
</dbReference>
<dbReference type="GO" id="GO:0016787">
    <property type="term" value="F:hydrolase activity"/>
    <property type="evidence" value="ECO:0007669"/>
    <property type="project" value="UniProtKB-KW"/>
</dbReference>
<dbReference type="GO" id="GO:0008610">
    <property type="term" value="P:lipid biosynthetic process"/>
    <property type="evidence" value="ECO:0007669"/>
    <property type="project" value="TreeGrafter"/>
</dbReference>